<dbReference type="PANTHER" id="PTHR10627:SF76">
    <property type="entry name" value="KH DOMAIN-CONTAINING PROTEIN YLL032C"/>
    <property type="match status" value="1"/>
</dbReference>
<dbReference type="SMART" id="SM00322">
    <property type="entry name" value="KH"/>
    <property type="match status" value="4"/>
</dbReference>
<sequence>MAETTRHSVQKIYMGFAAPHSFPATPDLRKCYYSFSRESLHQYHSKEGGIKSEYEHDPYVLRAAEHCRQASALGGVETGRRGVCAGVSCGGGEPGIGDAGEDIFRVPASAAGVYCGVEMSTRLDEIALDTGTIGRVGGDRRDGSYIQESDVTGGCDAVCAGIGRHSFAGVCVGEDIGMGMQIKKLEIDPRYHPLICGRKRSNLQDIMQETCTNIYIPMPFANVLSIRRHLPPLVSDEIYITGRREDIVNAEKRIISAYQSVTLMSKTITITAPKKDWLLIERLNDIKNIMSNNGNILFSGYDKLIVIASYINFPILGSQNIEINIFSSHDHLIDNTIDSFISLLSDYYNTTYWIFPLSNHAQNSEVLFTDSEIKKILMDITEKHRVEITYKHSCFEIAGMKDEIKKAVRIISEIPIIQNRPQQIRFTIELSNKYHEFIQGKKEGKINAIRKNVGVIVELHTFSSRSFCIDIIAENLEQAMQCLSMLEDEFPTEITFYIPEEYHRRMIGIRGNTIQSVMRQYGVFVKFSNTTSLATPGHHNYLDDNVLVRCPAKNAANLIELKETLMNMVNYKDKDSISENVYVPQIYHRMLRNKSNKIIRNIEKNTNCIVRFPNNDLNKDYITVIGSEAQVPRAIDMIMRSILDEYKFRVVSTKALDSIIESKEYKFWVVEYIRTKYCIEVTSFPNNINMNAYPNISYHVFRLLFPKSQLSYLDLAINVIFEYFIQHQVPLYMSFKEGTWQTPHLKGCDSFSHFNSMLFPPISALKRNPQEF</sequence>
<dbReference type="RefSeq" id="XP_018228600.1">
    <property type="nucleotide sequence ID" value="XM_018375059.1"/>
</dbReference>
<feature type="domain" description="K Homology" evidence="3">
    <location>
        <begin position="575"/>
        <end position="643"/>
    </location>
</feature>
<evidence type="ECO:0000259" key="3">
    <source>
        <dbReference type="SMART" id="SM00322"/>
    </source>
</evidence>
<dbReference type="CDD" id="cd22453">
    <property type="entry name" value="KH-I_MUG60_like"/>
    <property type="match status" value="1"/>
</dbReference>
<feature type="domain" description="K Homology" evidence="3">
    <location>
        <begin position="179"/>
        <end position="259"/>
    </location>
</feature>
<evidence type="ECO:0000313" key="4">
    <source>
        <dbReference type="EMBL" id="KTW27829.1"/>
    </source>
</evidence>
<evidence type="ECO:0000256" key="2">
    <source>
        <dbReference type="PROSITE-ProRule" id="PRU00117"/>
    </source>
</evidence>
<keyword evidence="2" id="KW-0694">RNA-binding</keyword>
<accession>A0A0W4ZHI3</accession>
<dbReference type="AlphaFoldDB" id="A0A0W4ZHI3"/>
<dbReference type="CDD" id="cd02394">
    <property type="entry name" value="KH-I_Vigilin_rpt6"/>
    <property type="match status" value="1"/>
</dbReference>
<dbReference type="GO" id="GO:0003729">
    <property type="term" value="F:mRNA binding"/>
    <property type="evidence" value="ECO:0007669"/>
    <property type="project" value="TreeGrafter"/>
</dbReference>
<dbReference type="OrthoDB" id="271862at2759"/>
<dbReference type="PROSITE" id="PS50084">
    <property type="entry name" value="KH_TYPE_1"/>
    <property type="match status" value="2"/>
</dbReference>
<reference evidence="5" key="1">
    <citation type="journal article" date="2016" name="Nat. Commun.">
        <title>Genome analysis of three Pneumocystis species reveals adaptation mechanisms to life exclusively in mammalian hosts.</title>
        <authorList>
            <person name="Ma L."/>
            <person name="Chen Z."/>
            <person name="Huang D.W."/>
            <person name="Kutty G."/>
            <person name="Ishihara M."/>
            <person name="Wang H."/>
            <person name="Abouelleil A."/>
            <person name="Bishop L."/>
            <person name="Davey E."/>
            <person name="Deng R."/>
            <person name="Deng X."/>
            <person name="Fan L."/>
            <person name="Fantoni G."/>
            <person name="Fitzgerald M."/>
            <person name="Gogineni E."/>
            <person name="Goldberg J.M."/>
            <person name="Handley G."/>
            <person name="Hu X."/>
            <person name="Huber C."/>
            <person name="Jiao X."/>
            <person name="Jones K."/>
            <person name="Levin J.Z."/>
            <person name="Liu Y."/>
            <person name="Macdonald P."/>
            <person name="Melnikov A."/>
            <person name="Raley C."/>
            <person name="Sassi M."/>
            <person name="Sherman B.T."/>
            <person name="Song X."/>
            <person name="Sykes S."/>
            <person name="Tran B."/>
            <person name="Walsh L."/>
            <person name="Xia Y."/>
            <person name="Yang J."/>
            <person name="Young S."/>
            <person name="Zeng Q."/>
            <person name="Zheng X."/>
            <person name="Stephens R."/>
            <person name="Nusbaum C."/>
            <person name="Birren B.W."/>
            <person name="Azadi P."/>
            <person name="Lempicki R.A."/>
            <person name="Cuomo C.A."/>
            <person name="Kovacs J.A."/>
        </authorList>
    </citation>
    <scope>NUCLEOTIDE SEQUENCE [LARGE SCALE GENOMIC DNA]</scope>
    <source>
        <strain evidence="5">RU7</strain>
    </source>
</reference>
<dbReference type="Gene3D" id="3.30.1370.10">
    <property type="entry name" value="K Homology domain, type 1"/>
    <property type="match status" value="3"/>
</dbReference>
<dbReference type="eggNOG" id="KOG2208">
    <property type="taxonomic scope" value="Eukaryota"/>
</dbReference>
<dbReference type="InterPro" id="IPR004088">
    <property type="entry name" value="KH_dom_type_1"/>
</dbReference>
<evidence type="ECO:0000313" key="5">
    <source>
        <dbReference type="Proteomes" id="UP000053447"/>
    </source>
</evidence>
<dbReference type="InterPro" id="IPR004087">
    <property type="entry name" value="KH_dom"/>
</dbReference>
<dbReference type="InterPro" id="IPR056553">
    <property type="entry name" value="KH_Mug60-KHD4"/>
</dbReference>
<keyword evidence="1" id="KW-0677">Repeat</keyword>
<protein>
    <recommendedName>
        <fullName evidence="3">K Homology domain-containing protein</fullName>
    </recommendedName>
</protein>
<evidence type="ECO:0000256" key="1">
    <source>
        <dbReference type="ARBA" id="ARBA00022737"/>
    </source>
</evidence>
<dbReference type="VEuPathDB" id="FungiDB:T551_02796"/>
<dbReference type="SUPFAM" id="SSF54791">
    <property type="entry name" value="Eukaryotic type KH-domain (KH-domain type I)"/>
    <property type="match status" value="4"/>
</dbReference>
<dbReference type="GO" id="GO:0005737">
    <property type="term" value="C:cytoplasm"/>
    <property type="evidence" value="ECO:0007669"/>
    <property type="project" value="TreeGrafter"/>
</dbReference>
<feature type="domain" description="K Homology" evidence="3">
    <location>
        <begin position="422"/>
        <end position="481"/>
    </location>
</feature>
<comment type="caution">
    <text evidence="4">The sequence shown here is derived from an EMBL/GenBank/DDBJ whole genome shotgun (WGS) entry which is preliminary data.</text>
</comment>
<name>A0A0W4ZHI3_PNEJ7</name>
<feature type="domain" description="K Homology" evidence="3">
    <location>
        <begin position="490"/>
        <end position="567"/>
    </location>
</feature>
<dbReference type="Pfam" id="PF24563">
    <property type="entry name" value="KH_Mug60-KHD4"/>
    <property type="match status" value="1"/>
</dbReference>
<gene>
    <name evidence="4" type="ORF">T551_02796</name>
</gene>
<keyword evidence="5" id="KW-1185">Reference proteome</keyword>
<dbReference type="Proteomes" id="UP000053447">
    <property type="component" value="Unassembled WGS sequence"/>
</dbReference>
<organism evidence="4 5">
    <name type="scientific">Pneumocystis jirovecii (strain RU7)</name>
    <name type="common">Human pneumocystis pneumonia agent</name>
    <dbReference type="NCBI Taxonomy" id="1408657"/>
    <lineage>
        <taxon>Eukaryota</taxon>
        <taxon>Fungi</taxon>
        <taxon>Dikarya</taxon>
        <taxon>Ascomycota</taxon>
        <taxon>Taphrinomycotina</taxon>
        <taxon>Pneumocystomycetes</taxon>
        <taxon>Pneumocystaceae</taxon>
        <taxon>Pneumocystis</taxon>
    </lineage>
</organism>
<proteinExistence type="predicted"/>
<dbReference type="PANTHER" id="PTHR10627">
    <property type="entry name" value="SCP160"/>
    <property type="match status" value="1"/>
</dbReference>
<dbReference type="STRING" id="1408657.A0A0W4ZHI3"/>
<dbReference type="GeneID" id="28941314"/>
<dbReference type="EMBL" id="LFWA01000013">
    <property type="protein sequence ID" value="KTW27829.1"/>
    <property type="molecule type" value="Genomic_DNA"/>
</dbReference>
<dbReference type="Pfam" id="PF00013">
    <property type="entry name" value="KH_1"/>
    <property type="match status" value="3"/>
</dbReference>
<dbReference type="InterPro" id="IPR036612">
    <property type="entry name" value="KH_dom_type_1_sf"/>
</dbReference>